<organism evidence="2 3">
    <name type="scientific">Plakobranchus ocellatus</name>
    <dbReference type="NCBI Taxonomy" id="259542"/>
    <lineage>
        <taxon>Eukaryota</taxon>
        <taxon>Metazoa</taxon>
        <taxon>Spiralia</taxon>
        <taxon>Lophotrochozoa</taxon>
        <taxon>Mollusca</taxon>
        <taxon>Gastropoda</taxon>
        <taxon>Heterobranchia</taxon>
        <taxon>Euthyneura</taxon>
        <taxon>Panpulmonata</taxon>
        <taxon>Sacoglossa</taxon>
        <taxon>Placobranchoidea</taxon>
        <taxon>Plakobranchidae</taxon>
        <taxon>Plakobranchus</taxon>
    </lineage>
</organism>
<sequence>MCTTAWDIRYKFTHSSHGRGKHKEGLSDKLVNTAAPPVQEQPAATAAVLMSRPRQARPAEARKKRVVADVHKRHPRPINAPTADLIICSKVQQQSRFLSEYRRSAGLTPGSTVIISLPAVRGVGFVETSAPTGCDREVAYTEETV</sequence>
<dbReference type="EMBL" id="BLXT01005746">
    <property type="protein sequence ID" value="GFO25450.1"/>
    <property type="molecule type" value="Genomic_DNA"/>
</dbReference>
<feature type="region of interest" description="Disordered" evidence="1">
    <location>
        <begin position="52"/>
        <end position="75"/>
    </location>
</feature>
<feature type="compositionally biased region" description="Basic and acidic residues" evidence="1">
    <location>
        <begin position="57"/>
        <end position="70"/>
    </location>
</feature>
<keyword evidence="3" id="KW-1185">Reference proteome</keyword>
<gene>
    <name evidence="2" type="ORF">PoB_005195500</name>
</gene>
<comment type="caution">
    <text evidence="2">The sequence shown here is derived from an EMBL/GenBank/DDBJ whole genome shotgun (WGS) entry which is preliminary data.</text>
</comment>
<proteinExistence type="predicted"/>
<name>A0AAV4BYF4_9GAST</name>
<dbReference type="AlphaFoldDB" id="A0AAV4BYF4"/>
<evidence type="ECO:0000313" key="3">
    <source>
        <dbReference type="Proteomes" id="UP000735302"/>
    </source>
</evidence>
<accession>A0AAV4BYF4</accession>
<dbReference type="Proteomes" id="UP000735302">
    <property type="component" value="Unassembled WGS sequence"/>
</dbReference>
<evidence type="ECO:0000313" key="2">
    <source>
        <dbReference type="EMBL" id="GFO25450.1"/>
    </source>
</evidence>
<evidence type="ECO:0000256" key="1">
    <source>
        <dbReference type="SAM" id="MobiDB-lite"/>
    </source>
</evidence>
<reference evidence="2 3" key="1">
    <citation type="journal article" date="2021" name="Elife">
        <title>Chloroplast acquisition without the gene transfer in kleptoplastic sea slugs, Plakobranchus ocellatus.</title>
        <authorList>
            <person name="Maeda T."/>
            <person name="Takahashi S."/>
            <person name="Yoshida T."/>
            <person name="Shimamura S."/>
            <person name="Takaki Y."/>
            <person name="Nagai Y."/>
            <person name="Toyoda A."/>
            <person name="Suzuki Y."/>
            <person name="Arimoto A."/>
            <person name="Ishii H."/>
            <person name="Satoh N."/>
            <person name="Nishiyama T."/>
            <person name="Hasebe M."/>
            <person name="Maruyama T."/>
            <person name="Minagawa J."/>
            <person name="Obokata J."/>
            <person name="Shigenobu S."/>
        </authorList>
    </citation>
    <scope>NUCLEOTIDE SEQUENCE [LARGE SCALE GENOMIC DNA]</scope>
</reference>
<protein>
    <submittedName>
        <fullName evidence="2">Uncharacterized protein</fullName>
    </submittedName>
</protein>